<name>A0A151QPS8_CAJCA</name>
<dbReference type="Proteomes" id="UP000075243">
    <property type="component" value="Unassembled WGS sequence"/>
</dbReference>
<keyword evidence="2" id="KW-1185">Reference proteome</keyword>
<dbReference type="OMA" id="KEEMIHM"/>
<dbReference type="PANTHER" id="PTHR31973:SF195">
    <property type="entry name" value="MUDR FAMILY TRANSPOSASE"/>
    <property type="match status" value="1"/>
</dbReference>
<evidence type="ECO:0008006" key="3">
    <source>
        <dbReference type="Google" id="ProtNLM"/>
    </source>
</evidence>
<accession>A0A151QPS8</accession>
<proteinExistence type="predicted"/>
<gene>
    <name evidence="1" type="ORF">KK1_047047</name>
</gene>
<evidence type="ECO:0000313" key="1">
    <source>
        <dbReference type="EMBL" id="KYP32309.1"/>
    </source>
</evidence>
<reference evidence="1" key="1">
    <citation type="journal article" date="2012" name="Nat. Biotechnol.">
        <title>Draft genome sequence of pigeonpea (Cajanus cajan), an orphan legume crop of resource-poor farmers.</title>
        <authorList>
            <person name="Varshney R.K."/>
            <person name="Chen W."/>
            <person name="Li Y."/>
            <person name="Bharti A.K."/>
            <person name="Saxena R.K."/>
            <person name="Schlueter J.A."/>
            <person name="Donoghue M.T."/>
            <person name="Azam S."/>
            <person name="Fan G."/>
            <person name="Whaley A.M."/>
            <person name="Farmer A.D."/>
            <person name="Sheridan J."/>
            <person name="Iwata A."/>
            <person name="Tuteja R."/>
            <person name="Penmetsa R.V."/>
            <person name="Wu W."/>
            <person name="Upadhyaya H.D."/>
            <person name="Yang S.P."/>
            <person name="Shah T."/>
            <person name="Saxena K.B."/>
            <person name="Michael T."/>
            <person name="McCombie W.R."/>
            <person name="Yang B."/>
            <person name="Zhang G."/>
            <person name="Yang H."/>
            <person name="Wang J."/>
            <person name="Spillane C."/>
            <person name="Cook D.R."/>
            <person name="May G.D."/>
            <person name="Xu X."/>
            <person name="Jackson S.A."/>
        </authorList>
    </citation>
    <scope>NUCLEOTIDE SEQUENCE [LARGE SCALE GENOMIC DNA]</scope>
</reference>
<protein>
    <recommendedName>
        <fullName evidence="3">MULE transposase domain-containing protein</fullName>
    </recommendedName>
</protein>
<organism evidence="1 2">
    <name type="scientific">Cajanus cajan</name>
    <name type="common">Pigeon pea</name>
    <name type="synonym">Cajanus indicus</name>
    <dbReference type="NCBI Taxonomy" id="3821"/>
    <lineage>
        <taxon>Eukaryota</taxon>
        <taxon>Viridiplantae</taxon>
        <taxon>Streptophyta</taxon>
        <taxon>Embryophyta</taxon>
        <taxon>Tracheophyta</taxon>
        <taxon>Spermatophyta</taxon>
        <taxon>Magnoliopsida</taxon>
        <taxon>eudicotyledons</taxon>
        <taxon>Gunneridae</taxon>
        <taxon>Pentapetalae</taxon>
        <taxon>rosids</taxon>
        <taxon>fabids</taxon>
        <taxon>Fabales</taxon>
        <taxon>Fabaceae</taxon>
        <taxon>Papilionoideae</taxon>
        <taxon>50 kb inversion clade</taxon>
        <taxon>NPAAA clade</taxon>
        <taxon>indigoferoid/millettioid clade</taxon>
        <taxon>Phaseoleae</taxon>
        <taxon>Cajanus</taxon>
    </lineage>
</organism>
<sequence length="141" mass="16336">MLECCIGSTYKLETTDYVSNNVVDAHFCKFCRLFWTFKPACDAFNYTKPIIQIDGTFLYGKYRGTLLIATTQDGNARVLPIAFFCNMANQNNGWQPPYGYHVYCIRHIASNFNHQFKNVKLKEEMIHMGIILFPSYILCFS</sequence>
<evidence type="ECO:0000313" key="2">
    <source>
        <dbReference type="Proteomes" id="UP000075243"/>
    </source>
</evidence>
<dbReference type="EMBL" id="KQ485352">
    <property type="protein sequence ID" value="KYP32309.1"/>
    <property type="molecule type" value="Genomic_DNA"/>
</dbReference>
<dbReference type="PANTHER" id="PTHR31973">
    <property type="entry name" value="POLYPROTEIN, PUTATIVE-RELATED"/>
    <property type="match status" value="1"/>
</dbReference>
<dbReference type="AlphaFoldDB" id="A0A151QPS8"/>
<dbReference type="Gramene" id="C.cajan_47775.t">
    <property type="protein sequence ID" value="C.cajan_47775.t"/>
    <property type="gene ID" value="C.cajan_47775"/>
</dbReference>